<evidence type="ECO:0000256" key="2">
    <source>
        <dbReference type="ARBA" id="ARBA00022741"/>
    </source>
</evidence>
<dbReference type="EC" id="3.6.4.6" evidence="4"/>
<dbReference type="GO" id="GO:0035494">
    <property type="term" value="P:SNARE complex disassembly"/>
    <property type="evidence" value="ECO:0007669"/>
    <property type="project" value="InterPro"/>
</dbReference>
<comment type="catalytic activity">
    <reaction evidence="4">
        <text>ATP + H2O = ADP + phosphate + H(+)</text>
        <dbReference type="Rhea" id="RHEA:13065"/>
        <dbReference type="ChEBI" id="CHEBI:15377"/>
        <dbReference type="ChEBI" id="CHEBI:15378"/>
        <dbReference type="ChEBI" id="CHEBI:30616"/>
        <dbReference type="ChEBI" id="CHEBI:43474"/>
        <dbReference type="ChEBI" id="CHEBI:456216"/>
        <dbReference type="EC" id="3.6.4.6"/>
    </reaction>
</comment>
<protein>
    <recommendedName>
        <fullName evidence="4">Vesicle-fusing ATPase</fullName>
        <ecNumber evidence="4">3.6.4.6</ecNumber>
    </recommendedName>
</protein>
<keyword evidence="3 4" id="KW-0067">ATP-binding</keyword>
<evidence type="ECO:0000313" key="7">
    <source>
        <dbReference type="Proteomes" id="UP000700334"/>
    </source>
</evidence>
<dbReference type="SUPFAM" id="SSF52540">
    <property type="entry name" value="P-loop containing nucleoside triphosphate hydrolases"/>
    <property type="match status" value="1"/>
</dbReference>
<dbReference type="Pfam" id="PF21964">
    <property type="entry name" value="NSF_ATPase_lid"/>
    <property type="match status" value="1"/>
</dbReference>
<proteinExistence type="inferred from homology"/>
<dbReference type="InterPro" id="IPR054419">
    <property type="entry name" value="NSF_ATPase_lid"/>
</dbReference>
<evidence type="ECO:0000256" key="4">
    <source>
        <dbReference type="RuleBase" id="RU367045"/>
    </source>
</evidence>
<keyword evidence="4" id="KW-0460">Magnesium</keyword>
<dbReference type="InterPro" id="IPR027417">
    <property type="entry name" value="P-loop_NTPase"/>
</dbReference>
<dbReference type="GO" id="GO:0005524">
    <property type="term" value="F:ATP binding"/>
    <property type="evidence" value="ECO:0007669"/>
    <property type="project" value="UniProtKB-UniRule"/>
</dbReference>
<accession>A0A8J5ZG10</accession>
<keyword evidence="2 4" id="KW-0547">Nucleotide-binding</keyword>
<sequence length="232" mass="25545">MFAFVFMQTPDSAAAASPLHTGGSQHIFDDAYKSQLSCVVVDDIERLLDYVPIGPRFSNLVLQALLVLLKKAPPQGRKLLIIGTTSRKDVLQEMEMLNAFSTTIHVPNIATGEQLLEALELLGNFKDKERTTIAQNVKGKKVWIGIKKLLMLIEMSLQMDAEYRVRKFLALLREEGASERPSKGVGCTVGLLSLSCFTKLPCHKTGKNSMSSAQLHHALGAHGGNRASWWLA</sequence>
<comment type="cofactor">
    <cofactor evidence="4">
        <name>Mg(2+)</name>
        <dbReference type="ChEBI" id="CHEBI:18420"/>
    </cofactor>
    <text evidence="4">Binds 1 Mg(2+) ion per subunit.</text>
</comment>
<reference evidence="6" key="1">
    <citation type="journal article" date="2021" name="Evol. Appl.">
        <title>The genome of the Pyrenean desman and the effects of bottlenecks and inbreeding on the genomic landscape of an endangered species.</title>
        <authorList>
            <person name="Escoda L."/>
            <person name="Castresana J."/>
        </authorList>
    </citation>
    <scope>NUCLEOTIDE SEQUENCE</scope>
    <source>
        <strain evidence="6">IBE-C5619</strain>
    </source>
</reference>
<keyword evidence="4" id="KW-0479">Metal-binding</keyword>
<dbReference type="EMBL" id="JAGFMF010012271">
    <property type="protein sequence ID" value="KAG8505034.1"/>
    <property type="molecule type" value="Genomic_DNA"/>
</dbReference>
<dbReference type="GO" id="GO:0006891">
    <property type="term" value="P:intra-Golgi vesicle-mediated transport"/>
    <property type="evidence" value="ECO:0007669"/>
    <property type="project" value="TreeGrafter"/>
</dbReference>
<keyword evidence="4" id="KW-0963">Cytoplasm</keyword>
<keyword evidence="4" id="KW-0378">Hydrolase</keyword>
<dbReference type="GO" id="GO:0043001">
    <property type="term" value="P:Golgi to plasma membrane protein transport"/>
    <property type="evidence" value="ECO:0007669"/>
    <property type="project" value="TreeGrafter"/>
</dbReference>
<dbReference type="FunFam" id="3.40.50.300:FF:000166">
    <property type="entry name" value="vesicle-fusing ATPase isoform X1"/>
    <property type="match status" value="1"/>
</dbReference>
<gene>
    <name evidence="6" type="ORF">J0S82_005479</name>
</gene>
<feature type="domain" description="NSF AAA+ ATPase lid" evidence="5">
    <location>
        <begin position="108"/>
        <end position="175"/>
    </location>
</feature>
<dbReference type="PANTHER" id="PTHR23078">
    <property type="entry name" value="VESICULAR-FUSION PROTEIN NSF"/>
    <property type="match status" value="1"/>
</dbReference>
<evidence type="ECO:0000256" key="3">
    <source>
        <dbReference type="ARBA" id="ARBA00022840"/>
    </source>
</evidence>
<dbReference type="AlphaFoldDB" id="A0A8J5ZG10"/>
<dbReference type="PANTHER" id="PTHR23078:SF3">
    <property type="entry name" value="VESICLE-FUSING ATPASE"/>
    <property type="match status" value="1"/>
</dbReference>
<comment type="subcellular location">
    <subcellularLocation>
        <location evidence="4">Cytoplasm</location>
    </subcellularLocation>
</comment>
<dbReference type="OrthoDB" id="9982946at2759"/>
<feature type="non-terminal residue" evidence="6">
    <location>
        <position position="1"/>
    </location>
</feature>
<evidence type="ECO:0000313" key="6">
    <source>
        <dbReference type="EMBL" id="KAG8505034.1"/>
    </source>
</evidence>
<keyword evidence="4" id="KW-0931">ER-Golgi transport</keyword>
<keyword evidence="4" id="KW-0653">Protein transport</keyword>
<comment type="similarity">
    <text evidence="1 4">Belongs to the AAA ATPase family.</text>
</comment>
<dbReference type="Gene3D" id="3.40.50.300">
    <property type="entry name" value="P-loop containing nucleotide triphosphate hydrolases"/>
    <property type="match status" value="1"/>
</dbReference>
<evidence type="ECO:0000256" key="1">
    <source>
        <dbReference type="ARBA" id="ARBA00006914"/>
    </source>
</evidence>
<comment type="caution">
    <text evidence="6">The sequence shown here is derived from an EMBL/GenBank/DDBJ whole genome shotgun (WGS) entry which is preliminary data.</text>
</comment>
<dbReference type="Gene3D" id="1.10.8.60">
    <property type="match status" value="1"/>
</dbReference>
<dbReference type="GO" id="GO:0016887">
    <property type="term" value="F:ATP hydrolysis activity"/>
    <property type="evidence" value="ECO:0007669"/>
    <property type="project" value="InterPro"/>
</dbReference>
<dbReference type="InterPro" id="IPR039812">
    <property type="entry name" value="Vesicle-fus_ATPase"/>
</dbReference>
<dbReference type="GO" id="GO:0046872">
    <property type="term" value="F:metal ion binding"/>
    <property type="evidence" value="ECO:0007669"/>
    <property type="project" value="UniProtKB-UniRule"/>
</dbReference>
<dbReference type="GO" id="GO:0005795">
    <property type="term" value="C:Golgi stack"/>
    <property type="evidence" value="ECO:0007669"/>
    <property type="project" value="TreeGrafter"/>
</dbReference>
<name>A0A8J5ZG10_GALPY</name>
<dbReference type="FunFam" id="1.10.8.60:FF:000031">
    <property type="entry name" value="vesicle-fusing ATPase isoform X1"/>
    <property type="match status" value="1"/>
</dbReference>
<organism evidence="6 7">
    <name type="scientific">Galemys pyrenaicus</name>
    <name type="common">Iberian desman</name>
    <name type="synonym">Pyrenean desman</name>
    <dbReference type="NCBI Taxonomy" id="202257"/>
    <lineage>
        <taxon>Eukaryota</taxon>
        <taxon>Metazoa</taxon>
        <taxon>Chordata</taxon>
        <taxon>Craniata</taxon>
        <taxon>Vertebrata</taxon>
        <taxon>Euteleostomi</taxon>
        <taxon>Mammalia</taxon>
        <taxon>Eutheria</taxon>
        <taxon>Laurasiatheria</taxon>
        <taxon>Eulipotyphla</taxon>
        <taxon>Talpidae</taxon>
        <taxon>Galemys</taxon>
    </lineage>
</organism>
<keyword evidence="7" id="KW-1185">Reference proteome</keyword>
<dbReference type="Proteomes" id="UP000700334">
    <property type="component" value="Unassembled WGS sequence"/>
</dbReference>
<keyword evidence="4" id="KW-0813">Transport</keyword>
<evidence type="ECO:0000259" key="5">
    <source>
        <dbReference type="Pfam" id="PF21964"/>
    </source>
</evidence>
<comment type="function">
    <text evidence="4">Required for vesicle-mediated transport. Catalyzes the fusion of transport vesicles within the Golgi cisternae. Is also required for transport from the endoplasmic reticulum to the Golgi stack. Seems to function as a fusion protein required for the delivery of cargo proteins to all compartments of the Golgi stack independent of vesicle origin.</text>
</comment>